<keyword evidence="4" id="KW-0808">Transferase</keyword>
<feature type="modified residue" description="N6-(pyridoxal phosphate)lysine" evidence="6">
    <location>
        <position position="194"/>
    </location>
</feature>
<keyword evidence="3" id="KW-0032">Aminotransferase</keyword>
<dbReference type="InterPro" id="IPR005786">
    <property type="entry name" value="B_amino_transII"/>
</dbReference>
<gene>
    <name evidence="7" type="primary">SPOSA6832_01097</name>
</gene>
<protein>
    <submittedName>
        <fullName evidence="7">SPOSA6832_01097-mRNA-1:cds</fullName>
    </submittedName>
</protein>
<evidence type="ECO:0000313" key="8">
    <source>
        <dbReference type="Proteomes" id="UP000243876"/>
    </source>
</evidence>
<evidence type="ECO:0000256" key="5">
    <source>
        <dbReference type="ARBA" id="ARBA00022898"/>
    </source>
</evidence>
<dbReference type="GO" id="GO:0009081">
    <property type="term" value="P:branched-chain amino acid metabolic process"/>
    <property type="evidence" value="ECO:0007669"/>
    <property type="project" value="InterPro"/>
</dbReference>
<accession>A0A0D6EHW2</accession>
<dbReference type="EMBL" id="CENE01000003">
    <property type="protein sequence ID" value="CEQ39559.1"/>
    <property type="molecule type" value="Genomic_DNA"/>
</dbReference>
<evidence type="ECO:0000256" key="2">
    <source>
        <dbReference type="ARBA" id="ARBA00009320"/>
    </source>
</evidence>
<keyword evidence="8" id="KW-1185">Reference proteome</keyword>
<dbReference type="InterPro" id="IPR036038">
    <property type="entry name" value="Aminotransferase-like"/>
</dbReference>
<evidence type="ECO:0000256" key="6">
    <source>
        <dbReference type="PIRSR" id="PIRSR006468-1"/>
    </source>
</evidence>
<evidence type="ECO:0000256" key="3">
    <source>
        <dbReference type="ARBA" id="ARBA00022576"/>
    </source>
</evidence>
<dbReference type="Gene3D" id="3.30.470.10">
    <property type="match status" value="1"/>
</dbReference>
<organism evidence="7 8">
    <name type="scientific">Sporidiobolus salmonicolor</name>
    <name type="common">Yeast-like fungus</name>
    <name type="synonym">Sporobolomyces salmonicolor</name>
    <dbReference type="NCBI Taxonomy" id="5005"/>
    <lineage>
        <taxon>Eukaryota</taxon>
        <taxon>Fungi</taxon>
        <taxon>Dikarya</taxon>
        <taxon>Basidiomycota</taxon>
        <taxon>Pucciniomycotina</taxon>
        <taxon>Microbotryomycetes</taxon>
        <taxon>Sporidiobolales</taxon>
        <taxon>Sporidiobolaceae</taxon>
        <taxon>Sporobolomyces</taxon>
    </lineage>
</organism>
<dbReference type="Gene3D" id="3.20.10.10">
    <property type="entry name" value="D-amino Acid Aminotransferase, subunit A, domain 2"/>
    <property type="match status" value="1"/>
</dbReference>
<dbReference type="InterPro" id="IPR001544">
    <property type="entry name" value="Aminotrans_IV"/>
</dbReference>
<evidence type="ECO:0000313" key="7">
    <source>
        <dbReference type="EMBL" id="CEQ39559.1"/>
    </source>
</evidence>
<dbReference type="SUPFAM" id="SSF56752">
    <property type="entry name" value="D-aminoacid aminotransferase-like PLP-dependent enzymes"/>
    <property type="match status" value="1"/>
</dbReference>
<dbReference type="NCBIfam" id="TIGR01123">
    <property type="entry name" value="ilvE_II"/>
    <property type="match status" value="1"/>
</dbReference>
<dbReference type="NCBIfam" id="NF009897">
    <property type="entry name" value="PRK13357.1"/>
    <property type="match status" value="1"/>
</dbReference>
<dbReference type="InterPro" id="IPR043131">
    <property type="entry name" value="BCAT-like_N"/>
</dbReference>
<dbReference type="Pfam" id="PF01063">
    <property type="entry name" value="Aminotran_4"/>
    <property type="match status" value="1"/>
</dbReference>
<name>A0A0D6EHW2_SPOSA</name>
<proteinExistence type="inferred from homology"/>
<dbReference type="GO" id="GO:0004084">
    <property type="term" value="F:branched-chain-amino-acid transaminase activity"/>
    <property type="evidence" value="ECO:0007669"/>
    <property type="project" value="InterPro"/>
</dbReference>
<keyword evidence="5" id="KW-0663">Pyridoxal phosphate</keyword>
<dbReference type="PANTHER" id="PTHR42825">
    <property type="entry name" value="AMINO ACID AMINOTRANSFERASE"/>
    <property type="match status" value="1"/>
</dbReference>
<dbReference type="CDD" id="cd01557">
    <property type="entry name" value="BCAT_beta_family"/>
    <property type="match status" value="1"/>
</dbReference>
<comment type="cofactor">
    <cofactor evidence="1">
        <name>pyridoxal 5'-phosphate</name>
        <dbReference type="ChEBI" id="CHEBI:597326"/>
    </cofactor>
</comment>
<evidence type="ECO:0000256" key="4">
    <source>
        <dbReference type="ARBA" id="ARBA00022679"/>
    </source>
</evidence>
<dbReference type="OrthoDB" id="409992at2759"/>
<evidence type="ECO:0000256" key="1">
    <source>
        <dbReference type="ARBA" id="ARBA00001933"/>
    </source>
</evidence>
<dbReference type="PIRSF" id="PIRSF006468">
    <property type="entry name" value="BCAT1"/>
    <property type="match status" value="1"/>
</dbReference>
<dbReference type="InterPro" id="IPR043132">
    <property type="entry name" value="BCAT-like_C"/>
</dbReference>
<sequence length="368" mass="39711">MYRRQAYLATDGRLAFDLYPTAGYVKYVYKDGAWGKAEWVKEPYVQLHVGSVALNYGVSCFEGLKAFRHPDEQVRLFRPDQNAARIQHSADIISMPVLPEEIFLEGVHTAVARNLHLVPAHRPYGANGSMYVRPLMFASGAQLALAPPSEFTFLVYVTPTGSLYGTAGGKAPAVDAFVVHAFDRAAPLGTGSAKLAGNYAPVLKHQGLAKKAGYAITLHLDSKTRTFVDEFSTSNFLAIKKAASADATPTLVVPTSESILKSVTTKSIIGIAQSLGWNVERRAVPFDEVVNGGFEEVMAVGTAAAITPIRSITFHDTPETTKKILIGDGENAGPRVLELLAELTGIQSGTKEDKMGWTWPKEGVDGSK</sequence>
<dbReference type="PANTHER" id="PTHR42825:SF2">
    <property type="entry name" value="BRANCHED-CHAIN-AMINO-ACID AMINOTRANSFERASE 3, CHLOROPLASTIC-RELATED"/>
    <property type="match status" value="1"/>
</dbReference>
<reference evidence="8" key="1">
    <citation type="submission" date="2015-02" db="EMBL/GenBank/DDBJ databases">
        <authorList>
            <person name="Gon?alves P."/>
        </authorList>
    </citation>
    <scope>NUCLEOTIDE SEQUENCE [LARGE SCALE GENOMIC DNA]</scope>
</reference>
<dbReference type="InterPro" id="IPR033939">
    <property type="entry name" value="BCAT_family"/>
</dbReference>
<dbReference type="Proteomes" id="UP000243876">
    <property type="component" value="Unassembled WGS sequence"/>
</dbReference>
<comment type="similarity">
    <text evidence="2">Belongs to the class-IV pyridoxal-phosphate-dependent aminotransferase family.</text>
</comment>
<dbReference type="AlphaFoldDB" id="A0A0D6EHW2"/>